<keyword evidence="1" id="KW-0812">Transmembrane</keyword>
<accession>A0AAD9JII4</accession>
<sequence length="61" mass="6607">MIQILFTIAKVAALIIIVVGGIVMLIQGHTDNLATGFQDSNTKPGEIIMGFYSAMFAYDGW</sequence>
<dbReference type="GO" id="GO:0015179">
    <property type="term" value="F:L-amino acid transmembrane transporter activity"/>
    <property type="evidence" value="ECO:0007669"/>
    <property type="project" value="TreeGrafter"/>
</dbReference>
<keyword evidence="1" id="KW-1133">Transmembrane helix</keyword>
<proteinExistence type="predicted"/>
<keyword evidence="1" id="KW-0472">Membrane</keyword>
<dbReference type="PANTHER" id="PTHR11785">
    <property type="entry name" value="AMINO ACID TRANSPORTER"/>
    <property type="match status" value="1"/>
</dbReference>
<name>A0AAD9JII4_9ANNE</name>
<comment type="caution">
    <text evidence="2">The sequence shown here is derived from an EMBL/GenBank/DDBJ whole genome shotgun (WGS) entry which is preliminary data.</text>
</comment>
<dbReference type="Gene3D" id="1.20.1740.10">
    <property type="entry name" value="Amino acid/polyamine transporter I"/>
    <property type="match status" value="1"/>
</dbReference>
<gene>
    <name evidence="2" type="ORF">LSH36_309g00005</name>
</gene>
<keyword evidence="3" id="KW-1185">Reference proteome</keyword>
<reference evidence="2" key="1">
    <citation type="journal article" date="2023" name="Mol. Biol. Evol.">
        <title>Third-Generation Sequencing Reveals the Adaptive Role of the Epigenome in Three Deep-Sea Polychaetes.</title>
        <authorList>
            <person name="Perez M."/>
            <person name="Aroh O."/>
            <person name="Sun Y."/>
            <person name="Lan Y."/>
            <person name="Juniper S.K."/>
            <person name="Young C.R."/>
            <person name="Angers B."/>
            <person name="Qian P.Y."/>
        </authorList>
    </citation>
    <scope>NUCLEOTIDE SEQUENCE</scope>
    <source>
        <strain evidence="2">P08H-3</strain>
    </source>
</reference>
<dbReference type="Proteomes" id="UP001208570">
    <property type="component" value="Unassembled WGS sequence"/>
</dbReference>
<evidence type="ECO:0000256" key="1">
    <source>
        <dbReference type="SAM" id="Phobius"/>
    </source>
</evidence>
<feature type="transmembrane region" description="Helical" evidence="1">
    <location>
        <begin position="6"/>
        <end position="26"/>
    </location>
</feature>
<dbReference type="AlphaFoldDB" id="A0AAD9JII4"/>
<evidence type="ECO:0000313" key="2">
    <source>
        <dbReference type="EMBL" id="KAK2153050.1"/>
    </source>
</evidence>
<organism evidence="2 3">
    <name type="scientific">Paralvinella palmiformis</name>
    <dbReference type="NCBI Taxonomy" id="53620"/>
    <lineage>
        <taxon>Eukaryota</taxon>
        <taxon>Metazoa</taxon>
        <taxon>Spiralia</taxon>
        <taxon>Lophotrochozoa</taxon>
        <taxon>Annelida</taxon>
        <taxon>Polychaeta</taxon>
        <taxon>Sedentaria</taxon>
        <taxon>Canalipalpata</taxon>
        <taxon>Terebellida</taxon>
        <taxon>Terebelliformia</taxon>
        <taxon>Alvinellidae</taxon>
        <taxon>Paralvinella</taxon>
    </lineage>
</organism>
<dbReference type="PANTHER" id="PTHR11785:SF528">
    <property type="entry name" value="AMINO ACID TRANSPORTER PROTEIN JHI-21"/>
    <property type="match status" value="1"/>
</dbReference>
<dbReference type="EMBL" id="JAODUP010000309">
    <property type="protein sequence ID" value="KAK2153050.1"/>
    <property type="molecule type" value="Genomic_DNA"/>
</dbReference>
<dbReference type="InterPro" id="IPR050598">
    <property type="entry name" value="AminoAcid_Transporter"/>
</dbReference>
<evidence type="ECO:0000313" key="3">
    <source>
        <dbReference type="Proteomes" id="UP001208570"/>
    </source>
</evidence>
<protein>
    <submittedName>
        <fullName evidence="2">Uncharacterized protein</fullName>
    </submittedName>
</protein>